<gene>
    <name evidence="2" type="ORF">M0811_05867</name>
</gene>
<feature type="region of interest" description="Disordered" evidence="1">
    <location>
        <begin position="189"/>
        <end position="248"/>
    </location>
</feature>
<comment type="caution">
    <text evidence="2">The sequence shown here is derived from an EMBL/GenBank/DDBJ whole genome shotgun (WGS) entry which is preliminary data.</text>
</comment>
<feature type="compositionally biased region" description="Low complexity" evidence="1">
    <location>
        <begin position="190"/>
        <end position="207"/>
    </location>
</feature>
<dbReference type="EMBL" id="JAPDFW010000058">
    <property type="protein sequence ID" value="KAJ5077345.1"/>
    <property type="molecule type" value="Genomic_DNA"/>
</dbReference>
<accession>A0A9Q0LU70</accession>
<dbReference type="InterPro" id="IPR035965">
    <property type="entry name" value="PAS-like_dom_sf"/>
</dbReference>
<evidence type="ECO:0000256" key="1">
    <source>
        <dbReference type="SAM" id="MobiDB-lite"/>
    </source>
</evidence>
<name>A0A9Q0LU70_ANAIG</name>
<dbReference type="AlphaFoldDB" id="A0A9Q0LU70"/>
<proteinExistence type="predicted"/>
<reference evidence="2" key="1">
    <citation type="submission" date="2022-10" db="EMBL/GenBank/DDBJ databases">
        <title>Novel sulphate-reducing endosymbionts in the free-living metamonad Anaeramoeba.</title>
        <authorList>
            <person name="Jerlstrom-Hultqvist J."/>
            <person name="Cepicka I."/>
            <person name="Gallot-Lavallee L."/>
            <person name="Salas-Leiva D."/>
            <person name="Curtis B.A."/>
            <person name="Zahonova K."/>
            <person name="Pipaliya S."/>
            <person name="Dacks J."/>
            <person name="Roger A.J."/>
        </authorList>
    </citation>
    <scope>NUCLEOTIDE SEQUENCE</scope>
    <source>
        <strain evidence="2">BMAN</strain>
    </source>
</reference>
<feature type="compositionally biased region" description="Polar residues" evidence="1">
    <location>
        <begin position="208"/>
        <end position="217"/>
    </location>
</feature>
<dbReference type="Gene3D" id="3.30.450.20">
    <property type="entry name" value="PAS domain"/>
    <property type="match status" value="1"/>
</dbReference>
<keyword evidence="3" id="KW-1185">Reference proteome</keyword>
<organism evidence="2 3">
    <name type="scientific">Anaeramoeba ignava</name>
    <name type="common">Anaerobic marine amoeba</name>
    <dbReference type="NCBI Taxonomy" id="1746090"/>
    <lineage>
        <taxon>Eukaryota</taxon>
        <taxon>Metamonada</taxon>
        <taxon>Anaeramoebidae</taxon>
        <taxon>Anaeramoeba</taxon>
    </lineage>
</organism>
<protein>
    <submittedName>
        <fullName evidence="2">Uncharacterized protein</fullName>
    </submittedName>
</protein>
<dbReference type="SUPFAM" id="SSF55785">
    <property type="entry name" value="PYP-like sensor domain (PAS domain)"/>
    <property type="match status" value="1"/>
</dbReference>
<dbReference type="Proteomes" id="UP001149090">
    <property type="component" value="Unassembled WGS sequence"/>
</dbReference>
<sequence>MGNIAHTKTTIKKSQKKKYFRLISRSKEPVLLVDTQNKYVKGNQAAVQLFEGKNFEELQSAGVEKLTPKVQPHLKMDSQSAVVAFINNAVEKNQGYQDFDFQHITVTGKPFWVHIWITPINLGGELIVQKVLRKIDAPKNEKSFEFSSLPDLKIISPDLQISKTTQFPISSNSEVNVSKNFTDLVAPQLSSDSSQAQTPTTPTQSQSKIQNLTSGNESDPDEFMQNYGHENEKRHHRSLSTTLSSHKPTEELEKLLQEIKKQIQSLSNKEIEDPILKNLDEISECFKGSIQKRDEQIEKFFDKLSTERKEHDKKYEKLEAHFQRRLSGLETEKQDKKTFLEEGFRMKKAFNLISKYSQEQDKIIDKLGRAILSLKENNIIKIDNFDEFSSFSDDEF</sequence>
<evidence type="ECO:0000313" key="2">
    <source>
        <dbReference type="EMBL" id="KAJ5077345.1"/>
    </source>
</evidence>
<evidence type="ECO:0000313" key="3">
    <source>
        <dbReference type="Proteomes" id="UP001149090"/>
    </source>
</evidence>